<dbReference type="Pfam" id="PF00356">
    <property type="entry name" value="LacI"/>
    <property type="match status" value="1"/>
</dbReference>
<sequence>MEKITTQYIANELNISRNTVSRSLHDKQGVSLKTRQIVKRKARELGYKIKENRSDNVNVFLKKENSAHSNSLYFRAP</sequence>
<name>A0ABR4XRE0_9LACO</name>
<dbReference type="SMART" id="SM00354">
    <property type="entry name" value="HTH_LACI"/>
    <property type="match status" value="1"/>
</dbReference>
<gene>
    <name evidence="2" type="ORF">Q757_03440</name>
</gene>
<evidence type="ECO:0000259" key="1">
    <source>
        <dbReference type="SMART" id="SM00354"/>
    </source>
</evidence>
<feature type="domain" description="HTH lacI-type" evidence="1">
    <location>
        <begin position="3"/>
        <end position="66"/>
    </location>
</feature>
<reference evidence="2 3" key="1">
    <citation type="journal article" date="2014" name="Antonie Van Leeuwenhoek">
        <title>Oenococcus alcoholitolerans sp. nov., a lactic acid bacteria isolated from cachaca and ethanol fermentation processes.</title>
        <authorList>
            <person name="Badotti F."/>
            <person name="Moreira A.P."/>
            <person name="Tonon L.A."/>
            <person name="de Lucena B.T."/>
            <person name="Gomes Fde C."/>
            <person name="Kruger R."/>
            <person name="Thompson C.C."/>
            <person name="de Morais M.A.Jr."/>
            <person name="Rosa C.A."/>
            <person name="Thompson F.L."/>
        </authorList>
    </citation>
    <scope>NUCLEOTIDE SEQUENCE [LARGE SCALE GENOMIC DNA]</scope>
    <source>
        <strain evidence="2 3">UFRJ-M7.2.18</strain>
    </source>
</reference>
<comment type="caution">
    <text evidence="2">The sequence shown here is derived from an EMBL/GenBank/DDBJ whole genome shotgun (WGS) entry which is preliminary data.</text>
</comment>
<accession>A0ABR4XRE0</accession>
<dbReference type="Proteomes" id="UP000030023">
    <property type="component" value="Unassembled WGS sequence"/>
</dbReference>
<dbReference type="InterPro" id="IPR000843">
    <property type="entry name" value="HTH_LacI"/>
</dbReference>
<dbReference type="SUPFAM" id="SSF47413">
    <property type="entry name" value="lambda repressor-like DNA-binding domains"/>
    <property type="match status" value="1"/>
</dbReference>
<evidence type="ECO:0000313" key="2">
    <source>
        <dbReference type="EMBL" id="KGO32036.1"/>
    </source>
</evidence>
<evidence type="ECO:0000313" key="3">
    <source>
        <dbReference type="Proteomes" id="UP000030023"/>
    </source>
</evidence>
<dbReference type="CDD" id="cd01392">
    <property type="entry name" value="HTH_LacI"/>
    <property type="match status" value="1"/>
</dbReference>
<protein>
    <recommendedName>
        <fullName evidence="1">HTH lacI-type domain-containing protein</fullName>
    </recommendedName>
</protein>
<dbReference type="EMBL" id="AXCV01000118">
    <property type="protein sequence ID" value="KGO32036.1"/>
    <property type="molecule type" value="Genomic_DNA"/>
</dbReference>
<dbReference type="Gene3D" id="1.10.260.40">
    <property type="entry name" value="lambda repressor-like DNA-binding domains"/>
    <property type="match status" value="1"/>
</dbReference>
<organism evidence="2 3">
    <name type="scientific">Oenococcus alcoholitolerans</name>
    <dbReference type="NCBI Taxonomy" id="931074"/>
    <lineage>
        <taxon>Bacteria</taxon>
        <taxon>Bacillati</taxon>
        <taxon>Bacillota</taxon>
        <taxon>Bacilli</taxon>
        <taxon>Lactobacillales</taxon>
        <taxon>Lactobacillaceae</taxon>
        <taxon>Oenococcus</taxon>
    </lineage>
</organism>
<dbReference type="InterPro" id="IPR010982">
    <property type="entry name" value="Lambda_DNA-bd_dom_sf"/>
</dbReference>
<keyword evidence="3" id="KW-1185">Reference proteome</keyword>
<proteinExistence type="predicted"/>